<dbReference type="GO" id="GO:0007142">
    <property type="term" value="P:male meiosis II"/>
    <property type="evidence" value="ECO:0007669"/>
    <property type="project" value="InterPro"/>
</dbReference>
<proteinExistence type="predicted"/>
<feature type="region of interest" description="Disordered" evidence="1">
    <location>
        <begin position="13"/>
        <end position="37"/>
    </location>
</feature>
<dbReference type="EMBL" id="CACSLK010015970">
    <property type="protein sequence ID" value="CAA0817462.1"/>
    <property type="molecule type" value="Genomic_DNA"/>
</dbReference>
<feature type="compositionally biased region" description="Acidic residues" evidence="1">
    <location>
        <begin position="161"/>
        <end position="170"/>
    </location>
</feature>
<sequence>MGCFLGCFGFKKRKKTKRPPNKCPSGEQNPGSYLPLDYDVPVEVDTKGINVSSNSYHLKEKPKEPTKSKIKKKVTFNLNVKAYEPIPKEDHAVDYLSEGEEETKWEFNSNSVTTNYRYQNCTDSYDDEDDELTLGENDLYSEEIEDSEHESDDVSSKESDEGIESQENFDWELNPLDTDDEDRQIMELSGRDKNRYLYSVLNPVENLAQWKKVKGKAKNGLMKFEKENLNPKQDEEKFLGTRPSPDSLNFVKKMGGSNAARYSEQTISVDASFSGWNM</sequence>
<dbReference type="PANTHER" id="PTHR33318">
    <property type="entry name" value="ASPARTYL/GLUTAMYL-TRNA(ASN/GLN) AMIDOTRANSFERASE SUBUNIT"/>
    <property type="match status" value="1"/>
</dbReference>
<dbReference type="AlphaFoldDB" id="A0A9N7R7T3"/>
<dbReference type="InterPro" id="IPR039300">
    <property type="entry name" value="JASON"/>
</dbReference>
<name>A0A9N7R7T3_STRHE</name>
<dbReference type="OrthoDB" id="1695907at2759"/>
<organism evidence="2 3">
    <name type="scientific">Striga hermonthica</name>
    <name type="common">Purple witchweed</name>
    <name type="synonym">Buchnera hermonthica</name>
    <dbReference type="NCBI Taxonomy" id="68872"/>
    <lineage>
        <taxon>Eukaryota</taxon>
        <taxon>Viridiplantae</taxon>
        <taxon>Streptophyta</taxon>
        <taxon>Embryophyta</taxon>
        <taxon>Tracheophyta</taxon>
        <taxon>Spermatophyta</taxon>
        <taxon>Magnoliopsida</taxon>
        <taxon>eudicotyledons</taxon>
        <taxon>Gunneridae</taxon>
        <taxon>Pentapetalae</taxon>
        <taxon>asterids</taxon>
        <taxon>lamiids</taxon>
        <taxon>Lamiales</taxon>
        <taxon>Orobanchaceae</taxon>
        <taxon>Buchnereae</taxon>
        <taxon>Striga</taxon>
    </lineage>
</organism>
<feature type="compositionally biased region" description="Acidic residues" evidence="1">
    <location>
        <begin position="124"/>
        <end position="151"/>
    </location>
</feature>
<evidence type="ECO:0000256" key="1">
    <source>
        <dbReference type="SAM" id="MobiDB-lite"/>
    </source>
</evidence>
<dbReference type="PANTHER" id="PTHR33318:SF16">
    <property type="entry name" value="FK506-BINDING NUCLEAR-LIKE PROTEIN"/>
    <property type="match status" value="1"/>
</dbReference>
<gene>
    <name evidence="2" type="ORF">SHERM_17039</name>
</gene>
<evidence type="ECO:0000313" key="3">
    <source>
        <dbReference type="Proteomes" id="UP001153555"/>
    </source>
</evidence>
<feature type="region of interest" description="Disordered" evidence="1">
    <location>
        <begin position="121"/>
        <end position="180"/>
    </location>
</feature>
<keyword evidence="3" id="KW-1185">Reference proteome</keyword>
<dbReference type="Proteomes" id="UP001153555">
    <property type="component" value="Unassembled WGS sequence"/>
</dbReference>
<protein>
    <submittedName>
        <fullName evidence="2">Uncharacterized protein</fullName>
    </submittedName>
</protein>
<evidence type="ECO:0000313" key="2">
    <source>
        <dbReference type="EMBL" id="CAA0817462.1"/>
    </source>
</evidence>
<accession>A0A9N7R7T3</accession>
<comment type="caution">
    <text evidence="2">The sequence shown here is derived from an EMBL/GenBank/DDBJ whole genome shotgun (WGS) entry which is preliminary data.</text>
</comment>
<reference evidence="2" key="1">
    <citation type="submission" date="2019-12" db="EMBL/GenBank/DDBJ databases">
        <authorList>
            <person name="Scholes J."/>
        </authorList>
    </citation>
    <scope>NUCLEOTIDE SEQUENCE</scope>
</reference>